<reference evidence="2 3" key="1">
    <citation type="submission" date="2023-01" db="EMBL/GenBank/DDBJ databases">
        <title>Analysis of 21 Apiospora genomes using comparative genomics revels a genus with tremendous synthesis potential of carbohydrate active enzymes and secondary metabolites.</title>
        <authorList>
            <person name="Sorensen T."/>
        </authorList>
    </citation>
    <scope>NUCLEOTIDE SEQUENCE [LARGE SCALE GENOMIC DNA]</scope>
    <source>
        <strain evidence="2 3">CBS 24483</strain>
    </source>
</reference>
<dbReference type="InterPro" id="IPR036291">
    <property type="entry name" value="NAD(P)-bd_dom_sf"/>
</dbReference>
<dbReference type="RefSeq" id="XP_066707067.1">
    <property type="nucleotide sequence ID" value="XM_066838174.1"/>
</dbReference>
<protein>
    <submittedName>
        <fullName evidence="2">Short-chain dehydrogenase/reductase SDR</fullName>
    </submittedName>
</protein>
<gene>
    <name evidence="2" type="ORF">PG986_001952</name>
</gene>
<proteinExistence type="predicted"/>
<organism evidence="2 3">
    <name type="scientific">Apiospora aurea</name>
    <dbReference type="NCBI Taxonomy" id="335848"/>
    <lineage>
        <taxon>Eukaryota</taxon>
        <taxon>Fungi</taxon>
        <taxon>Dikarya</taxon>
        <taxon>Ascomycota</taxon>
        <taxon>Pezizomycotina</taxon>
        <taxon>Sordariomycetes</taxon>
        <taxon>Xylariomycetidae</taxon>
        <taxon>Amphisphaeriales</taxon>
        <taxon>Apiosporaceae</taxon>
        <taxon>Apiospora</taxon>
    </lineage>
</organism>
<dbReference type="SUPFAM" id="SSF51735">
    <property type="entry name" value="NAD(P)-binding Rossmann-fold domains"/>
    <property type="match status" value="1"/>
</dbReference>
<keyword evidence="3" id="KW-1185">Reference proteome</keyword>
<keyword evidence="1" id="KW-1133">Transmembrane helix</keyword>
<dbReference type="Gene3D" id="3.40.50.720">
    <property type="entry name" value="NAD(P)-binding Rossmann-like Domain"/>
    <property type="match status" value="1"/>
</dbReference>
<dbReference type="EMBL" id="JAQQWE010000001">
    <property type="protein sequence ID" value="KAK7967675.1"/>
    <property type="molecule type" value="Genomic_DNA"/>
</dbReference>
<evidence type="ECO:0000313" key="3">
    <source>
        <dbReference type="Proteomes" id="UP001391051"/>
    </source>
</evidence>
<dbReference type="Proteomes" id="UP001391051">
    <property type="component" value="Unassembled WGS sequence"/>
</dbReference>
<sequence length="148" mass="16307">MSMWQIIKEQWKTLPLPVSPELWRLELAPYDSVQAFAKRAADELGRLDALVANAVVYLDQWTTVTTGVGQTKREEETSVVINAALLTLLGLLLLPMLAGTAKRFPGSKPRLAFAISVLAFSACDDLASISDDLFDGLNGQEKANMRNW</sequence>
<evidence type="ECO:0000256" key="1">
    <source>
        <dbReference type="SAM" id="Phobius"/>
    </source>
</evidence>
<keyword evidence="1" id="KW-0812">Transmembrane</keyword>
<dbReference type="GeneID" id="92071236"/>
<comment type="caution">
    <text evidence="2">The sequence shown here is derived from an EMBL/GenBank/DDBJ whole genome shotgun (WGS) entry which is preliminary data.</text>
</comment>
<feature type="transmembrane region" description="Helical" evidence="1">
    <location>
        <begin position="79"/>
        <end position="99"/>
    </location>
</feature>
<accession>A0ABR1QYB4</accession>
<keyword evidence="1" id="KW-0472">Membrane</keyword>
<evidence type="ECO:0000313" key="2">
    <source>
        <dbReference type="EMBL" id="KAK7967675.1"/>
    </source>
</evidence>
<name>A0ABR1QYB4_9PEZI</name>